<dbReference type="AlphaFoldDB" id="A0A5R9EY29"/>
<comment type="similarity">
    <text evidence="1">Belongs to the UPF0213 family.</text>
</comment>
<protein>
    <submittedName>
        <fullName evidence="3">GIY-YIG nuclease family protein</fullName>
    </submittedName>
</protein>
<reference evidence="3 4" key="1">
    <citation type="submission" date="2019-04" db="EMBL/GenBank/DDBJ databases">
        <title>Bacillus caeni sp. nov., a bacterium isolated from mangrove sediment.</title>
        <authorList>
            <person name="Huang H."/>
            <person name="Mo K."/>
            <person name="Hu Y."/>
        </authorList>
    </citation>
    <scope>NUCLEOTIDE SEQUENCE [LARGE SCALE GENOMIC DNA]</scope>
    <source>
        <strain evidence="3 4">HB172195</strain>
    </source>
</reference>
<dbReference type="SUPFAM" id="SSF82771">
    <property type="entry name" value="GIY-YIG endonuclease"/>
    <property type="match status" value="1"/>
</dbReference>
<gene>
    <name evidence="3" type="ORF">FCL54_22175</name>
</gene>
<dbReference type="EMBL" id="SWLG01000029">
    <property type="protein sequence ID" value="TLS35096.1"/>
    <property type="molecule type" value="Genomic_DNA"/>
</dbReference>
<organism evidence="3 4">
    <name type="scientific">Exobacillus caeni</name>
    <dbReference type="NCBI Taxonomy" id="2574798"/>
    <lineage>
        <taxon>Bacteria</taxon>
        <taxon>Bacillati</taxon>
        <taxon>Bacillota</taxon>
        <taxon>Bacilli</taxon>
        <taxon>Bacillales</taxon>
        <taxon>Guptibacillaceae</taxon>
        <taxon>Exobacillus</taxon>
    </lineage>
</organism>
<comment type="caution">
    <text evidence="3">The sequence shown here is derived from an EMBL/GenBank/DDBJ whole genome shotgun (WGS) entry which is preliminary data.</text>
</comment>
<dbReference type="RefSeq" id="WP_138129462.1">
    <property type="nucleotide sequence ID" value="NZ_SWLG01000029.1"/>
</dbReference>
<proteinExistence type="inferred from homology"/>
<dbReference type="InterPro" id="IPR035901">
    <property type="entry name" value="GIY-YIG_endonuc_sf"/>
</dbReference>
<evidence type="ECO:0000259" key="2">
    <source>
        <dbReference type="PROSITE" id="PS50164"/>
    </source>
</evidence>
<dbReference type="Gene3D" id="3.40.1440.10">
    <property type="entry name" value="GIY-YIG endonuclease"/>
    <property type="match status" value="1"/>
</dbReference>
<dbReference type="InterPro" id="IPR050190">
    <property type="entry name" value="UPF0213_domain"/>
</dbReference>
<dbReference type="Proteomes" id="UP000308230">
    <property type="component" value="Unassembled WGS sequence"/>
</dbReference>
<dbReference type="PANTHER" id="PTHR34477:SF1">
    <property type="entry name" value="UPF0213 PROTEIN YHBQ"/>
    <property type="match status" value="1"/>
</dbReference>
<dbReference type="PANTHER" id="PTHR34477">
    <property type="entry name" value="UPF0213 PROTEIN YHBQ"/>
    <property type="match status" value="1"/>
</dbReference>
<keyword evidence="4" id="KW-1185">Reference proteome</keyword>
<dbReference type="Pfam" id="PF01541">
    <property type="entry name" value="GIY-YIG"/>
    <property type="match status" value="1"/>
</dbReference>
<accession>A0A5R9EY29</accession>
<dbReference type="SMART" id="SM00465">
    <property type="entry name" value="GIYc"/>
    <property type="match status" value="1"/>
</dbReference>
<evidence type="ECO:0000313" key="4">
    <source>
        <dbReference type="Proteomes" id="UP000308230"/>
    </source>
</evidence>
<dbReference type="CDD" id="cd10456">
    <property type="entry name" value="GIY-YIG_UPF0213"/>
    <property type="match status" value="1"/>
</dbReference>
<sequence length="96" mass="11275">MDSNNHYVYMLECADGTYYTGYTNQLEKRLSLHQRGKGAKYTRGRSPVELVYKNAFRSKGEALKEEYRIKQLTRKQKEQLIREGNNAYEDATELSE</sequence>
<evidence type="ECO:0000256" key="1">
    <source>
        <dbReference type="ARBA" id="ARBA00007435"/>
    </source>
</evidence>
<dbReference type="InterPro" id="IPR000305">
    <property type="entry name" value="GIY-YIG_endonuc"/>
</dbReference>
<dbReference type="OrthoDB" id="9807770at2"/>
<name>A0A5R9EY29_9BACL</name>
<dbReference type="PROSITE" id="PS50164">
    <property type="entry name" value="GIY_YIG"/>
    <property type="match status" value="1"/>
</dbReference>
<feature type="domain" description="GIY-YIG" evidence="2">
    <location>
        <begin position="4"/>
        <end position="79"/>
    </location>
</feature>
<evidence type="ECO:0000313" key="3">
    <source>
        <dbReference type="EMBL" id="TLS35096.1"/>
    </source>
</evidence>